<feature type="domain" description="ABC transporter" evidence="8">
    <location>
        <begin position="436"/>
        <end position="668"/>
    </location>
</feature>
<evidence type="ECO:0000313" key="10">
    <source>
        <dbReference type="EMBL" id="MEN9063228.1"/>
    </source>
</evidence>
<dbReference type="GO" id="GO:0005886">
    <property type="term" value="C:plasma membrane"/>
    <property type="evidence" value="ECO:0007669"/>
    <property type="project" value="UniProtKB-SubCell"/>
</dbReference>
<dbReference type="Proteomes" id="UP001428774">
    <property type="component" value="Unassembled WGS sequence"/>
</dbReference>
<dbReference type="PROSITE" id="PS50929">
    <property type="entry name" value="ABC_TM1F"/>
    <property type="match status" value="1"/>
</dbReference>
<dbReference type="Pfam" id="PF00664">
    <property type="entry name" value="ABC_membrane"/>
    <property type="match status" value="1"/>
</dbReference>
<keyword evidence="2 7" id="KW-0812">Transmembrane</keyword>
<dbReference type="Pfam" id="PF00005">
    <property type="entry name" value="ABC_tran"/>
    <property type="match status" value="1"/>
</dbReference>
<dbReference type="SMART" id="SM00382">
    <property type="entry name" value="AAA"/>
    <property type="match status" value="1"/>
</dbReference>
<feature type="domain" description="ABC transmembrane type-1" evidence="9">
    <location>
        <begin position="123"/>
        <end position="402"/>
    </location>
</feature>
<evidence type="ECO:0000313" key="11">
    <source>
        <dbReference type="Proteomes" id="UP001428774"/>
    </source>
</evidence>
<dbReference type="Gene3D" id="1.20.1560.10">
    <property type="entry name" value="ABC transporter type 1, transmembrane domain"/>
    <property type="match status" value="1"/>
</dbReference>
<proteinExistence type="predicted"/>
<reference evidence="10 11" key="1">
    <citation type="submission" date="2024-05" db="EMBL/GenBank/DDBJ databases">
        <title>Genome sequence of Ponticoccus litoralis KCCM 90028.</title>
        <authorList>
            <person name="Kim J.M."/>
            <person name="Lee J.K."/>
            <person name="Choi B.J."/>
            <person name="Bayburt H."/>
            <person name="Baek J.H."/>
            <person name="Jeon C.O."/>
        </authorList>
    </citation>
    <scope>NUCLEOTIDE SEQUENCE [LARGE SCALE GENOMIC DNA]</scope>
    <source>
        <strain evidence="10 11">KCCM 90028</strain>
    </source>
</reference>
<accession>A0AAW9SW13</accession>
<gene>
    <name evidence="10" type="ORF">ABFB10_21805</name>
</gene>
<evidence type="ECO:0000256" key="2">
    <source>
        <dbReference type="ARBA" id="ARBA00022692"/>
    </source>
</evidence>
<dbReference type="PANTHER" id="PTHR43394">
    <property type="entry name" value="ATP-DEPENDENT PERMEASE MDL1, MITOCHONDRIAL"/>
    <property type="match status" value="1"/>
</dbReference>
<keyword evidence="3" id="KW-0547">Nucleotide-binding</keyword>
<dbReference type="NCBIfam" id="TIGR03375">
    <property type="entry name" value="type_I_sec_LssB"/>
    <property type="match status" value="1"/>
</dbReference>
<dbReference type="AlphaFoldDB" id="A0AAW9SW13"/>
<name>A0AAW9SW13_9RHOB</name>
<keyword evidence="4" id="KW-0067">ATP-binding</keyword>
<evidence type="ECO:0000256" key="7">
    <source>
        <dbReference type="SAM" id="Phobius"/>
    </source>
</evidence>
<dbReference type="InterPro" id="IPR011527">
    <property type="entry name" value="ABC1_TM_dom"/>
</dbReference>
<dbReference type="PROSITE" id="PS50893">
    <property type="entry name" value="ABC_TRANSPORTER_2"/>
    <property type="match status" value="1"/>
</dbReference>
<dbReference type="InterPro" id="IPR003439">
    <property type="entry name" value="ABC_transporter-like_ATP-bd"/>
</dbReference>
<dbReference type="CDD" id="cd18587">
    <property type="entry name" value="ABC_6TM_LapB_like"/>
    <property type="match status" value="1"/>
</dbReference>
<dbReference type="InterPro" id="IPR003593">
    <property type="entry name" value="AAA+_ATPase"/>
</dbReference>
<comment type="subcellular location">
    <subcellularLocation>
        <location evidence="1">Cell membrane</location>
        <topology evidence="1">Multi-pass membrane protein</topology>
    </subcellularLocation>
</comment>
<keyword evidence="11" id="KW-1185">Reference proteome</keyword>
<keyword evidence="6 7" id="KW-0472">Membrane</keyword>
<dbReference type="EMBL" id="JBDNCH010000004">
    <property type="protein sequence ID" value="MEN9063228.1"/>
    <property type="molecule type" value="Genomic_DNA"/>
</dbReference>
<dbReference type="InterPro" id="IPR036640">
    <property type="entry name" value="ABC1_TM_sf"/>
</dbReference>
<feature type="transmembrane region" description="Helical" evidence="7">
    <location>
        <begin position="158"/>
        <end position="178"/>
    </location>
</feature>
<evidence type="ECO:0000259" key="9">
    <source>
        <dbReference type="PROSITE" id="PS50929"/>
    </source>
</evidence>
<dbReference type="GO" id="GO:0016887">
    <property type="term" value="F:ATP hydrolysis activity"/>
    <property type="evidence" value="ECO:0007669"/>
    <property type="project" value="InterPro"/>
</dbReference>
<comment type="caution">
    <text evidence="10">The sequence shown here is derived from an EMBL/GenBank/DDBJ whole genome shotgun (WGS) entry which is preliminary data.</text>
</comment>
<dbReference type="PANTHER" id="PTHR43394:SF1">
    <property type="entry name" value="ATP-BINDING CASSETTE SUB-FAMILY B MEMBER 10, MITOCHONDRIAL"/>
    <property type="match status" value="1"/>
</dbReference>
<dbReference type="InterPro" id="IPR017750">
    <property type="entry name" value="ATPase_T1SS"/>
</dbReference>
<dbReference type="Gene3D" id="3.40.50.300">
    <property type="entry name" value="P-loop containing nucleotide triphosphate hydrolases"/>
    <property type="match status" value="1"/>
</dbReference>
<feature type="transmembrane region" description="Helical" evidence="7">
    <location>
        <begin position="123"/>
        <end position="146"/>
    </location>
</feature>
<evidence type="ECO:0000256" key="3">
    <source>
        <dbReference type="ARBA" id="ARBA00022741"/>
    </source>
</evidence>
<evidence type="ECO:0000256" key="4">
    <source>
        <dbReference type="ARBA" id="ARBA00022840"/>
    </source>
</evidence>
<dbReference type="InterPro" id="IPR027417">
    <property type="entry name" value="P-loop_NTPase"/>
</dbReference>
<evidence type="ECO:0000256" key="6">
    <source>
        <dbReference type="ARBA" id="ARBA00023136"/>
    </source>
</evidence>
<evidence type="ECO:0000259" key="8">
    <source>
        <dbReference type="PROSITE" id="PS50893"/>
    </source>
</evidence>
<protein>
    <submittedName>
        <fullName evidence="10">Type I secretion system permease/ATPase</fullName>
    </submittedName>
</protein>
<dbReference type="SUPFAM" id="SSF90123">
    <property type="entry name" value="ABC transporter transmembrane region"/>
    <property type="match status" value="1"/>
</dbReference>
<evidence type="ECO:0000256" key="5">
    <source>
        <dbReference type="ARBA" id="ARBA00022989"/>
    </source>
</evidence>
<evidence type="ECO:0000256" key="1">
    <source>
        <dbReference type="ARBA" id="ARBA00004651"/>
    </source>
</evidence>
<sequence length="668" mass="72702">MPRSADADRLRVLARSAGLSIREPDIRPEAISTLRLPLLVEFDNGEIGVVERETADGFGIALAGEKGLETPVSRAELTGRLRRLFVLRPLSARPDRRIDDYIAPWRPDWLRSIALADLAPYRAVMVASLVTNVLALAGIIFSMQVYDRVIPSQSMNTLWVLFAGVMLASFFGLLMRLARGRITDEAGKAADLRISDRVFGHALRVRNSARPRSTGTFISQVRELEHVREMMTSTTVSAVADVPFFLLFCALFYAIVGGLVWIPLAAVVLMVAPGLLAQKRLRRLAEANTRESALRSAMLVEAIQGIDDIKSLQAETRFQNLWNHYNETTAGSSMQLRDLVNSLSSWAQAVQGAVFAVVVFFGAPMVMAGDLSTGALVAASILSSRMLAPLTSVTQILNRWQQARVARQALDQLMALPVDTAPQEQRIHKPVIQGDFALKDAVFGHDPQTPILKVERIRIAPGERIAILGRNGAGKSTLLSGLAGLLEPMAGEIRVDDVVMGLIDPNDLRRDVALLAQGARLFHGTLRENLTLGAPDATDAAIMDMLRRMSLVDFVERLPDGLDHLVQEGGLGLSGGQKQGLLMARILLRDPNVLLLDEPTAAFDEVSEAAMIDMLGRLGPEKSVIVATHRPAILRIVDRLIVVSNGRIAMDGPKDKVLAQLRGGEAAA</sequence>
<dbReference type="InterPro" id="IPR039421">
    <property type="entry name" value="Type_1_exporter"/>
</dbReference>
<keyword evidence="5 7" id="KW-1133">Transmembrane helix</keyword>
<organism evidence="10 11">
    <name type="scientific">Ponticoccus litoralis</name>
    <dbReference type="NCBI Taxonomy" id="422297"/>
    <lineage>
        <taxon>Bacteria</taxon>
        <taxon>Pseudomonadati</taxon>
        <taxon>Pseudomonadota</taxon>
        <taxon>Alphaproteobacteria</taxon>
        <taxon>Rhodobacterales</taxon>
        <taxon>Roseobacteraceae</taxon>
        <taxon>Ponticoccus</taxon>
    </lineage>
</organism>
<dbReference type="GO" id="GO:0005524">
    <property type="term" value="F:ATP binding"/>
    <property type="evidence" value="ECO:0007669"/>
    <property type="project" value="UniProtKB-KW"/>
</dbReference>
<dbReference type="GO" id="GO:0015421">
    <property type="term" value="F:ABC-type oligopeptide transporter activity"/>
    <property type="evidence" value="ECO:0007669"/>
    <property type="project" value="TreeGrafter"/>
</dbReference>
<dbReference type="SUPFAM" id="SSF52540">
    <property type="entry name" value="P-loop containing nucleoside triphosphate hydrolases"/>
    <property type="match status" value="1"/>
</dbReference>